<evidence type="ECO:0000256" key="3">
    <source>
        <dbReference type="ARBA" id="ARBA00022833"/>
    </source>
</evidence>
<evidence type="ECO:0000313" key="6">
    <source>
        <dbReference type="Proteomes" id="UP000502823"/>
    </source>
</evidence>
<keyword evidence="1" id="KW-0479">Metal-binding</keyword>
<dbReference type="OrthoDB" id="435311at2759"/>
<accession>A0A6L2Q5E3</accession>
<dbReference type="Pfam" id="PF14768">
    <property type="entry name" value="RPA_interact_C"/>
    <property type="match status" value="1"/>
</dbReference>
<dbReference type="AlphaFoldDB" id="A0A6L2Q5E3"/>
<dbReference type="InParanoid" id="A0A6L2Q5E3"/>
<dbReference type="InterPro" id="IPR028156">
    <property type="entry name" value="RIP"/>
</dbReference>
<feature type="domain" description="RPA-interacting protein C-terminal" evidence="4">
    <location>
        <begin position="123"/>
        <end position="205"/>
    </location>
</feature>
<comment type="caution">
    <text evidence="5">The sequence shown here is derived from an EMBL/GenBank/DDBJ whole genome shotgun (WGS) entry which is preliminary data.</text>
</comment>
<evidence type="ECO:0000313" key="5">
    <source>
        <dbReference type="EMBL" id="GFG40113.1"/>
    </source>
</evidence>
<evidence type="ECO:0000259" key="4">
    <source>
        <dbReference type="Pfam" id="PF14768"/>
    </source>
</evidence>
<keyword evidence="3" id="KW-0862">Zinc</keyword>
<reference evidence="6" key="1">
    <citation type="submission" date="2020-01" db="EMBL/GenBank/DDBJ databases">
        <title>Draft genome sequence of the Termite Coptotermes fromosanus.</title>
        <authorList>
            <person name="Itakura S."/>
            <person name="Yosikawa Y."/>
            <person name="Umezawa K."/>
        </authorList>
    </citation>
    <scope>NUCLEOTIDE SEQUENCE [LARGE SCALE GENOMIC DNA]</scope>
</reference>
<evidence type="ECO:0000256" key="2">
    <source>
        <dbReference type="ARBA" id="ARBA00022771"/>
    </source>
</evidence>
<evidence type="ECO:0000256" key="1">
    <source>
        <dbReference type="ARBA" id="ARBA00022723"/>
    </source>
</evidence>
<keyword evidence="6" id="KW-1185">Reference proteome</keyword>
<dbReference type="Proteomes" id="UP000502823">
    <property type="component" value="Unassembled WGS sequence"/>
</dbReference>
<dbReference type="GO" id="GO:0005634">
    <property type="term" value="C:nucleus"/>
    <property type="evidence" value="ECO:0007669"/>
    <property type="project" value="TreeGrafter"/>
</dbReference>
<protein>
    <recommendedName>
        <fullName evidence="4">RPA-interacting protein C-terminal domain-containing protein</fullName>
    </recommendedName>
</protein>
<dbReference type="FunCoup" id="A0A6L2Q5E3">
    <property type="interactions" value="792"/>
</dbReference>
<dbReference type="EMBL" id="BLKM01001521">
    <property type="protein sequence ID" value="GFG40113.1"/>
    <property type="molecule type" value="Genomic_DNA"/>
</dbReference>
<dbReference type="InterPro" id="IPR028159">
    <property type="entry name" value="RPA_interact_C_dom"/>
</dbReference>
<keyword evidence="2" id="KW-0863">Zinc-finger</keyword>
<name>A0A6L2Q5E3_COPFO</name>
<sequence length="208" mass="23357">MATYTITPRKHNIAELSRRAAVKLKNGSPQFRDVLRARCKARKKENRDRTVNNLRCLNSCKAGLFPVLGYSESYCTGSARYEIEGCLLTKEEEEIIAEYEALLTSEEEMFSEMLQKSLEEEVVCPVCQKTTVEIDSAFRDGPCIVCPRCCLRISGHTSLKNFGLHIQSCVSDHSNVCSAIPQFHVVAEDDSTHIYMACAQCSYLNVIS</sequence>
<dbReference type="GO" id="GO:0008270">
    <property type="term" value="F:zinc ion binding"/>
    <property type="evidence" value="ECO:0007669"/>
    <property type="project" value="UniProtKB-KW"/>
</dbReference>
<dbReference type="PANTHER" id="PTHR31742:SF1">
    <property type="entry name" value="RPA-INTERACTING PROTEIN"/>
    <property type="match status" value="1"/>
</dbReference>
<dbReference type="GO" id="GO:0006606">
    <property type="term" value="P:protein import into nucleus"/>
    <property type="evidence" value="ECO:0007669"/>
    <property type="project" value="TreeGrafter"/>
</dbReference>
<proteinExistence type="predicted"/>
<dbReference type="PANTHER" id="PTHR31742">
    <property type="entry name" value="RPA-INTERACTING PROTEIN RPAIN"/>
    <property type="match status" value="1"/>
</dbReference>
<gene>
    <name evidence="5" type="ORF">Cfor_09364</name>
</gene>
<organism evidence="5 6">
    <name type="scientific">Coptotermes formosanus</name>
    <name type="common">Formosan subterranean termite</name>
    <dbReference type="NCBI Taxonomy" id="36987"/>
    <lineage>
        <taxon>Eukaryota</taxon>
        <taxon>Metazoa</taxon>
        <taxon>Ecdysozoa</taxon>
        <taxon>Arthropoda</taxon>
        <taxon>Hexapoda</taxon>
        <taxon>Insecta</taxon>
        <taxon>Pterygota</taxon>
        <taxon>Neoptera</taxon>
        <taxon>Polyneoptera</taxon>
        <taxon>Dictyoptera</taxon>
        <taxon>Blattodea</taxon>
        <taxon>Blattoidea</taxon>
        <taxon>Termitoidae</taxon>
        <taxon>Rhinotermitidae</taxon>
        <taxon>Coptotermes</taxon>
    </lineage>
</organism>